<gene>
    <name evidence="1" type="ORF">PKB_0448</name>
</gene>
<dbReference type="STRING" id="1301098.PKB_0448"/>
<proteinExistence type="predicted"/>
<dbReference type="Pfam" id="PF03682">
    <property type="entry name" value="UPF0158"/>
    <property type="match status" value="1"/>
</dbReference>
<dbReference type="EMBL" id="HG322950">
    <property type="protein sequence ID" value="CDF81826.1"/>
    <property type="molecule type" value="Genomic_DNA"/>
</dbReference>
<dbReference type="RefSeq" id="WP_043248669.1">
    <property type="nucleotide sequence ID" value="NZ_HG322950.1"/>
</dbReference>
<dbReference type="AlphaFoldDB" id="A0A024HAD5"/>
<organism evidence="1 2">
    <name type="scientific">Pseudomonas knackmussii (strain DSM 6978 / CCUG 54928 / LMG 23759 / B13)</name>
    <dbReference type="NCBI Taxonomy" id="1301098"/>
    <lineage>
        <taxon>Bacteria</taxon>
        <taxon>Pseudomonadati</taxon>
        <taxon>Pseudomonadota</taxon>
        <taxon>Gammaproteobacteria</taxon>
        <taxon>Pseudomonadales</taxon>
        <taxon>Pseudomonadaceae</taxon>
        <taxon>Pseudomonas</taxon>
    </lineage>
</organism>
<dbReference type="HOGENOM" id="CLU_137359_0_0_6"/>
<evidence type="ECO:0000313" key="2">
    <source>
        <dbReference type="Proteomes" id="UP000025241"/>
    </source>
</evidence>
<dbReference type="Proteomes" id="UP000025241">
    <property type="component" value="Chromosome I"/>
</dbReference>
<evidence type="ECO:0000313" key="1">
    <source>
        <dbReference type="EMBL" id="CDF81826.1"/>
    </source>
</evidence>
<dbReference type="InterPro" id="IPR005361">
    <property type="entry name" value="UPF0158"/>
</dbReference>
<dbReference type="eggNOG" id="ENOG5033AHI">
    <property type="taxonomic scope" value="Bacteria"/>
</dbReference>
<dbReference type="KEGG" id="pkc:PKB_0448"/>
<protein>
    <submittedName>
        <fullName evidence="1">Uncharacterized protein</fullName>
    </submittedName>
</protein>
<reference evidence="1 2" key="2">
    <citation type="submission" date="2014-05" db="EMBL/GenBank/DDBJ databases">
        <title>Genome sequence of the 3-chlorobenzoate degrading bacterium Pseudomonas knackmussii B13 shows multiple evidence for horizontal gene transfer.</title>
        <authorList>
            <person name="Miyazaki R."/>
            <person name="Bertelli C."/>
            <person name="Falquet L."/>
            <person name="Robinson-Rechavi M."/>
            <person name="Gharib W."/>
            <person name="Roy S."/>
            <person name="Van der Meer J.R."/>
        </authorList>
    </citation>
    <scope>NUCLEOTIDE SEQUENCE [LARGE SCALE GENOMIC DNA]</scope>
    <source>
        <strain evidence="1 2">B13</strain>
    </source>
</reference>
<accession>A0A024HAD5</accession>
<dbReference type="PATRIC" id="fig|1301098.3.peg.459"/>
<sequence length="141" mass="16503">MKILPVDIDDLVLVLDSNGMEFHLDLETGEIRLRPEDDLDEEFEQLLERQPQRFLYIEPVSSRDGFRIMEDFVREKVDDPRASDSLVRALEDRKPFRSFKDRLFDYPEIRESPPPPPPPPLRQLALEWLAEEGIGLPQSTD</sequence>
<name>A0A024HAD5_PSEKB</name>
<keyword evidence="2" id="KW-1185">Reference proteome</keyword>
<reference evidence="1 2" key="1">
    <citation type="submission" date="2013-03" db="EMBL/GenBank/DDBJ databases">
        <authorList>
            <person name="Linke B."/>
        </authorList>
    </citation>
    <scope>NUCLEOTIDE SEQUENCE [LARGE SCALE GENOMIC DNA]</scope>
    <source>
        <strain evidence="1 2">B13</strain>
    </source>
</reference>